<feature type="domain" description="HIG1" evidence="5">
    <location>
        <begin position="1"/>
        <end position="65"/>
    </location>
</feature>
<organism evidence="6 7">
    <name type="scientific">Pseudooceanicola albus</name>
    <dbReference type="NCBI Taxonomy" id="2692189"/>
    <lineage>
        <taxon>Bacteria</taxon>
        <taxon>Pseudomonadati</taxon>
        <taxon>Pseudomonadota</taxon>
        <taxon>Alphaproteobacteria</taxon>
        <taxon>Rhodobacterales</taxon>
        <taxon>Paracoccaceae</taxon>
        <taxon>Pseudooceanicola</taxon>
    </lineage>
</organism>
<evidence type="ECO:0000313" key="7">
    <source>
        <dbReference type="Proteomes" id="UP000477911"/>
    </source>
</evidence>
<name>A0A6L7G9Q1_9RHOB</name>
<dbReference type="Pfam" id="PF04588">
    <property type="entry name" value="HIG_1_N"/>
    <property type="match status" value="1"/>
</dbReference>
<dbReference type="InterPro" id="IPR007667">
    <property type="entry name" value="Hypoxia_induced_domain"/>
</dbReference>
<keyword evidence="2 4" id="KW-1133">Transmembrane helix</keyword>
<dbReference type="RefSeq" id="WP_160896378.1">
    <property type="nucleotide sequence ID" value="NZ_WUMU01000024.1"/>
</dbReference>
<keyword evidence="1 4" id="KW-0812">Transmembrane</keyword>
<gene>
    <name evidence="6" type="ORF">GR170_20675</name>
</gene>
<dbReference type="Proteomes" id="UP000477911">
    <property type="component" value="Unassembled WGS sequence"/>
</dbReference>
<protein>
    <submittedName>
        <fullName evidence="6">Twin transmembrane helix small protein</fullName>
    </submittedName>
</protein>
<proteinExistence type="predicted"/>
<reference evidence="6 7" key="1">
    <citation type="submission" date="2019-12" db="EMBL/GenBank/DDBJ databases">
        <authorList>
            <person name="Li M."/>
        </authorList>
    </citation>
    <scope>NUCLEOTIDE SEQUENCE [LARGE SCALE GENOMIC DNA]</scope>
    <source>
        <strain evidence="6 7">GBMRC 2024</strain>
    </source>
</reference>
<keyword evidence="7" id="KW-1185">Reference proteome</keyword>
<feature type="transmembrane region" description="Helical" evidence="4">
    <location>
        <begin position="6"/>
        <end position="29"/>
    </location>
</feature>
<evidence type="ECO:0000256" key="1">
    <source>
        <dbReference type="ARBA" id="ARBA00022692"/>
    </source>
</evidence>
<dbReference type="AlphaFoldDB" id="A0A6L7G9Q1"/>
<dbReference type="Gene3D" id="6.10.140.1320">
    <property type="match status" value="1"/>
</dbReference>
<keyword evidence="3 4" id="KW-0472">Membrane</keyword>
<dbReference type="NCBIfam" id="NF033233">
    <property type="entry name" value="twin_helix"/>
    <property type="match status" value="1"/>
</dbReference>
<accession>A0A6L7G9Q1</accession>
<dbReference type="PROSITE" id="PS51503">
    <property type="entry name" value="HIG1"/>
    <property type="match status" value="1"/>
</dbReference>
<feature type="transmembrane region" description="Helical" evidence="4">
    <location>
        <begin position="41"/>
        <end position="61"/>
    </location>
</feature>
<dbReference type="EMBL" id="WUMU01000024">
    <property type="protein sequence ID" value="MXN20258.1"/>
    <property type="molecule type" value="Genomic_DNA"/>
</dbReference>
<evidence type="ECO:0000256" key="2">
    <source>
        <dbReference type="ARBA" id="ARBA00022989"/>
    </source>
</evidence>
<comment type="caution">
    <text evidence="6">The sequence shown here is derived from an EMBL/GenBank/DDBJ whole genome shotgun (WGS) entry which is preliminary data.</text>
</comment>
<sequence length="65" mass="6979">MAGNPMFFIATVAVLIVAVILVKGIANFARAGDARKSNKLMQWRIMAQLVAVLLIALAAMITRGH</sequence>
<evidence type="ECO:0000313" key="6">
    <source>
        <dbReference type="EMBL" id="MXN20258.1"/>
    </source>
</evidence>
<evidence type="ECO:0000256" key="4">
    <source>
        <dbReference type="SAM" id="Phobius"/>
    </source>
</evidence>
<evidence type="ECO:0000256" key="3">
    <source>
        <dbReference type="ARBA" id="ARBA00023136"/>
    </source>
</evidence>
<evidence type="ECO:0000259" key="5">
    <source>
        <dbReference type="PROSITE" id="PS51503"/>
    </source>
</evidence>